<evidence type="ECO:0000259" key="1">
    <source>
        <dbReference type="SMART" id="SM00909"/>
    </source>
</evidence>
<feature type="domain" description="GerMN" evidence="1">
    <location>
        <begin position="239"/>
        <end position="326"/>
    </location>
</feature>
<evidence type="ECO:0000313" key="3">
    <source>
        <dbReference type="Proteomes" id="UP001205748"/>
    </source>
</evidence>
<gene>
    <name evidence="2" type="ORF">NSA47_07200</name>
</gene>
<sequence>MKKGVYFLLLLLVFSLLLAGCRNPVDIFKSYVFGEPEQEENPLDEDLSIEDVENLEVPDENSRQTTLYYTDSTGYVVPVVRQIPRVEGIAVAALNALVDSPENRSDLKALGLQPVLPANTEIELAIKEGGLANVNLTGEVLKVESKDQEEKMVMAVVYTLTEFETIDNVQIMVDNKILETLTYGTDVSQPIGRGNINALNNDIEGEHAKMTLYLYNNPTGQYTYFVPVTKKVAANARNIESAVKELISSKGEIAELQLNIPEGTTVYGVNIESGVAYVNFSEHLSKMEDVEEMKNIAKAVGLTLKEFEGVTGVRLMVEGKAISQLGSDPITIPTFANTY</sequence>
<keyword evidence="3" id="KW-1185">Reference proteome</keyword>
<feature type="domain" description="GerMN" evidence="1">
    <location>
        <begin position="90"/>
        <end position="182"/>
    </location>
</feature>
<dbReference type="PROSITE" id="PS51257">
    <property type="entry name" value="PROKAR_LIPOPROTEIN"/>
    <property type="match status" value="1"/>
</dbReference>
<dbReference type="EMBL" id="JANKAS010000005">
    <property type="protein sequence ID" value="MCR1898768.1"/>
    <property type="molecule type" value="Genomic_DNA"/>
</dbReference>
<reference evidence="2" key="1">
    <citation type="submission" date="2022-07" db="EMBL/GenBank/DDBJ databases">
        <title>Enhanced cultured diversity of the mouse gut microbiota enables custom-made synthetic communities.</title>
        <authorList>
            <person name="Afrizal A."/>
        </authorList>
    </citation>
    <scope>NUCLEOTIDE SEQUENCE</scope>
    <source>
        <strain evidence="2">DSM 28593</strain>
    </source>
</reference>
<dbReference type="SMART" id="SM00909">
    <property type="entry name" value="Germane"/>
    <property type="match status" value="2"/>
</dbReference>
<protein>
    <submittedName>
        <fullName evidence="2">GerMN domain-containing protein</fullName>
    </submittedName>
</protein>
<dbReference type="Proteomes" id="UP001205748">
    <property type="component" value="Unassembled WGS sequence"/>
</dbReference>
<dbReference type="Pfam" id="PF10646">
    <property type="entry name" value="Germane"/>
    <property type="match status" value="2"/>
</dbReference>
<organism evidence="2 3">
    <name type="scientific">Irregularibacter muris</name>
    <dbReference type="NCBI Taxonomy" id="1796619"/>
    <lineage>
        <taxon>Bacteria</taxon>
        <taxon>Bacillati</taxon>
        <taxon>Bacillota</taxon>
        <taxon>Clostridia</taxon>
        <taxon>Eubacteriales</taxon>
        <taxon>Eubacteriaceae</taxon>
        <taxon>Irregularibacter</taxon>
    </lineage>
</organism>
<accession>A0AAE3HGQ3</accession>
<name>A0AAE3HGQ3_9FIRM</name>
<dbReference type="InterPro" id="IPR019606">
    <property type="entry name" value="GerMN"/>
</dbReference>
<evidence type="ECO:0000313" key="2">
    <source>
        <dbReference type="EMBL" id="MCR1898768.1"/>
    </source>
</evidence>
<proteinExistence type="predicted"/>
<dbReference type="AlphaFoldDB" id="A0AAE3HGQ3"/>
<dbReference type="RefSeq" id="WP_257530448.1">
    <property type="nucleotide sequence ID" value="NZ_JANKAS010000005.1"/>
</dbReference>
<comment type="caution">
    <text evidence="2">The sequence shown here is derived from an EMBL/GenBank/DDBJ whole genome shotgun (WGS) entry which is preliminary data.</text>
</comment>